<evidence type="ECO:0000256" key="6">
    <source>
        <dbReference type="ARBA" id="ARBA00022692"/>
    </source>
</evidence>
<dbReference type="FunFam" id="1.20.1280.290:FF:000002">
    <property type="entry name" value="Bidirectional sugar transporter SWEET"/>
    <property type="match status" value="1"/>
</dbReference>
<evidence type="ECO:0000256" key="4">
    <source>
        <dbReference type="ARBA" id="ARBA00022475"/>
    </source>
</evidence>
<dbReference type="AlphaFoldDB" id="A0AAP0BP14"/>
<comment type="similarity">
    <text evidence="2 11">Belongs to the SWEET sugar transporter family.</text>
</comment>
<keyword evidence="7" id="KW-0677">Repeat</keyword>
<keyword evidence="5 11" id="KW-0762">Sugar transport</keyword>
<sequence>MEFSLLLLGIVGNIISVLVFASPTKTFWGIVKKRSTEEFEPTAYIVTFLNSSLWVYYGLSKPDGLLVATVNGAGVILEAVYISLFLLYASRPDLRVKTATLVAVVDIGLLLLVIGITSFGLPEGMRLAVIGGICVCLNILMYASPLAIIRTVIRTKSVEFMPFLLSFFLFLNGGVWLLYAIFDSDIFLGISNGLGFIFGTIQLILYKIYMKSKTSKTSAADIDGKWQHAPLLQSAQGDEEEANFSNS</sequence>
<feature type="transmembrane region" description="Helical" evidence="11">
    <location>
        <begin position="160"/>
        <end position="180"/>
    </location>
</feature>
<reference evidence="12 13" key="1">
    <citation type="journal article" date="2022" name="Nat. Plants">
        <title>Genomes of leafy and leafless Platanthera orchids illuminate the evolution of mycoheterotrophy.</title>
        <authorList>
            <person name="Li M.H."/>
            <person name="Liu K.W."/>
            <person name="Li Z."/>
            <person name="Lu H.C."/>
            <person name="Ye Q.L."/>
            <person name="Zhang D."/>
            <person name="Wang J.Y."/>
            <person name="Li Y.F."/>
            <person name="Zhong Z.M."/>
            <person name="Liu X."/>
            <person name="Yu X."/>
            <person name="Liu D.K."/>
            <person name="Tu X.D."/>
            <person name="Liu B."/>
            <person name="Hao Y."/>
            <person name="Liao X.Y."/>
            <person name="Jiang Y.T."/>
            <person name="Sun W.H."/>
            <person name="Chen J."/>
            <person name="Chen Y.Q."/>
            <person name="Ai Y."/>
            <person name="Zhai J.W."/>
            <person name="Wu S.S."/>
            <person name="Zhou Z."/>
            <person name="Hsiao Y.Y."/>
            <person name="Wu W.L."/>
            <person name="Chen Y.Y."/>
            <person name="Lin Y.F."/>
            <person name="Hsu J.L."/>
            <person name="Li C.Y."/>
            <person name="Wang Z.W."/>
            <person name="Zhao X."/>
            <person name="Zhong W.Y."/>
            <person name="Ma X.K."/>
            <person name="Ma L."/>
            <person name="Huang J."/>
            <person name="Chen G.Z."/>
            <person name="Huang M.Z."/>
            <person name="Huang L."/>
            <person name="Peng D.H."/>
            <person name="Luo Y.B."/>
            <person name="Zou S.Q."/>
            <person name="Chen S.P."/>
            <person name="Lan S."/>
            <person name="Tsai W.C."/>
            <person name="Van de Peer Y."/>
            <person name="Liu Z.J."/>
        </authorList>
    </citation>
    <scope>NUCLEOTIDE SEQUENCE [LARGE SCALE GENOMIC DNA]</scope>
    <source>
        <strain evidence="12">Lor287</strain>
    </source>
</reference>
<feature type="transmembrane region" description="Helical" evidence="11">
    <location>
        <begin position="101"/>
        <end position="121"/>
    </location>
</feature>
<evidence type="ECO:0000256" key="2">
    <source>
        <dbReference type="ARBA" id="ARBA00007809"/>
    </source>
</evidence>
<dbReference type="PANTHER" id="PTHR10791:SF120">
    <property type="entry name" value="BIDIRECTIONAL SUGAR TRANSPORTER SWEET17"/>
    <property type="match status" value="1"/>
</dbReference>
<comment type="caution">
    <text evidence="11">Lacks conserved residue(s) required for the propagation of feature annotation.</text>
</comment>
<evidence type="ECO:0000256" key="10">
    <source>
        <dbReference type="ARBA" id="ARBA00038715"/>
    </source>
</evidence>
<gene>
    <name evidence="12" type="primary">SWEET16</name>
    <name evidence="12" type="ORF">KSP39_PZI006839</name>
</gene>
<keyword evidence="4" id="KW-1003">Cell membrane</keyword>
<dbReference type="PANTHER" id="PTHR10791">
    <property type="entry name" value="RAG1-ACTIVATING PROTEIN 1"/>
    <property type="match status" value="1"/>
</dbReference>
<proteinExistence type="inferred from homology"/>
<protein>
    <recommendedName>
        <fullName evidence="11">Bidirectional sugar transporter SWEET</fullName>
    </recommendedName>
</protein>
<comment type="caution">
    <text evidence="12">The sequence shown here is derived from an EMBL/GenBank/DDBJ whole genome shotgun (WGS) entry which is preliminary data.</text>
</comment>
<dbReference type="GO" id="GO:0051119">
    <property type="term" value="F:sugar transmembrane transporter activity"/>
    <property type="evidence" value="ECO:0007669"/>
    <property type="project" value="InterPro"/>
</dbReference>
<keyword evidence="8 11" id="KW-1133">Transmembrane helix</keyword>
<evidence type="ECO:0000256" key="1">
    <source>
        <dbReference type="ARBA" id="ARBA00004651"/>
    </source>
</evidence>
<keyword evidence="6 11" id="KW-0812">Transmembrane</keyword>
<feature type="transmembrane region" description="Helical" evidence="11">
    <location>
        <begin position="65"/>
        <end position="89"/>
    </location>
</feature>
<dbReference type="EMBL" id="JBBWWQ010000005">
    <property type="protein sequence ID" value="KAK8946438.1"/>
    <property type="molecule type" value="Genomic_DNA"/>
</dbReference>
<dbReference type="GO" id="GO:0005886">
    <property type="term" value="C:plasma membrane"/>
    <property type="evidence" value="ECO:0007669"/>
    <property type="project" value="UniProtKB-SubCell"/>
</dbReference>
<accession>A0AAP0BP14</accession>
<evidence type="ECO:0000313" key="13">
    <source>
        <dbReference type="Proteomes" id="UP001418222"/>
    </source>
</evidence>
<comment type="subunit">
    <text evidence="10">Forms homooligomers and/or heterooligomers.</text>
</comment>
<evidence type="ECO:0000256" key="7">
    <source>
        <dbReference type="ARBA" id="ARBA00022737"/>
    </source>
</evidence>
<dbReference type="Proteomes" id="UP001418222">
    <property type="component" value="Unassembled WGS sequence"/>
</dbReference>
<evidence type="ECO:0000256" key="8">
    <source>
        <dbReference type="ARBA" id="ARBA00022989"/>
    </source>
</evidence>
<keyword evidence="9 11" id="KW-0472">Membrane</keyword>
<evidence type="ECO:0000256" key="9">
    <source>
        <dbReference type="ARBA" id="ARBA00023136"/>
    </source>
</evidence>
<evidence type="ECO:0000256" key="5">
    <source>
        <dbReference type="ARBA" id="ARBA00022597"/>
    </source>
</evidence>
<evidence type="ECO:0000256" key="3">
    <source>
        <dbReference type="ARBA" id="ARBA00022448"/>
    </source>
</evidence>
<dbReference type="Gene3D" id="1.20.1280.290">
    <property type="match status" value="2"/>
</dbReference>
<feature type="transmembrane region" description="Helical" evidence="11">
    <location>
        <begin position="127"/>
        <end position="148"/>
    </location>
</feature>
<dbReference type="InterPro" id="IPR047664">
    <property type="entry name" value="SWEET"/>
</dbReference>
<evidence type="ECO:0000313" key="12">
    <source>
        <dbReference type="EMBL" id="KAK8946438.1"/>
    </source>
</evidence>
<evidence type="ECO:0000256" key="11">
    <source>
        <dbReference type="RuleBase" id="RU910715"/>
    </source>
</evidence>
<comment type="function">
    <text evidence="11">Mediates both low-affinity uptake and efflux of sugar across the membrane.</text>
</comment>
<dbReference type="Pfam" id="PF03083">
    <property type="entry name" value="MtN3_slv"/>
    <property type="match status" value="2"/>
</dbReference>
<comment type="subcellular location">
    <subcellularLocation>
        <location evidence="1">Cell membrane</location>
        <topology evidence="1">Multi-pass membrane protein</topology>
    </subcellularLocation>
</comment>
<organism evidence="12 13">
    <name type="scientific">Platanthera zijinensis</name>
    <dbReference type="NCBI Taxonomy" id="2320716"/>
    <lineage>
        <taxon>Eukaryota</taxon>
        <taxon>Viridiplantae</taxon>
        <taxon>Streptophyta</taxon>
        <taxon>Embryophyta</taxon>
        <taxon>Tracheophyta</taxon>
        <taxon>Spermatophyta</taxon>
        <taxon>Magnoliopsida</taxon>
        <taxon>Liliopsida</taxon>
        <taxon>Asparagales</taxon>
        <taxon>Orchidaceae</taxon>
        <taxon>Orchidoideae</taxon>
        <taxon>Orchideae</taxon>
        <taxon>Orchidinae</taxon>
        <taxon>Platanthera</taxon>
    </lineage>
</organism>
<dbReference type="FunFam" id="1.20.1280.290:FF:000001">
    <property type="entry name" value="Bidirectional sugar transporter SWEET"/>
    <property type="match status" value="1"/>
</dbReference>
<keyword evidence="3 11" id="KW-0813">Transport</keyword>
<dbReference type="InterPro" id="IPR004316">
    <property type="entry name" value="SWEET_rpt"/>
</dbReference>
<name>A0AAP0BP14_9ASPA</name>
<feature type="transmembrane region" description="Helical" evidence="11">
    <location>
        <begin position="186"/>
        <end position="206"/>
    </location>
</feature>
<keyword evidence="13" id="KW-1185">Reference proteome</keyword>
<feature type="transmembrane region" description="Helical" evidence="11">
    <location>
        <begin position="6"/>
        <end position="30"/>
    </location>
</feature>